<proteinExistence type="predicted"/>
<keyword evidence="2" id="KW-1185">Reference proteome</keyword>
<name>A0A2V1E184_9PLEO</name>
<sequence>MSRKRIIKIPFHDSGCGPYTSSIVLLKIGSKQYSIHERYIPKSPRWEAVSEWGSCKQALELKDLDEDTGHTVVHYLYTDLYQTLYTPGIPKDDEVEYKRSVLAYSAAKLYSLDGLAKHAVKVIEGLDKHMSVFKTLDACRRAYQHHPFEDEWLFQYLRKKLISALERSDTLFEQKQFLDELEGSAVFTRVLFTILGGLYVEKCGPYTSSIVLLKIGSKQYSIHERYIPKSPRWEAVSEWGSCKQALELKDLDEDTGHTVVHYLYTDLYQTLYTPGIPKDDEVEYKRSVLAYSAAKLYSLDGLAKHAVKVIEGLDKHMSVFKTLDACRRAYQHHPFEDEWLFQYLRKKLISALERSDTLFEQKQFLDELEGSAVFTRVLFTILGGLYVEKVRKSLPPLDSASESSYEFPQ</sequence>
<evidence type="ECO:0008006" key="3">
    <source>
        <dbReference type="Google" id="ProtNLM"/>
    </source>
</evidence>
<organism evidence="1 2">
    <name type="scientific">Periconia macrospinosa</name>
    <dbReference type="NCBI Taxonomy" id="97972"/>
    <lineage>
        <taxon>Eukaryota</taxon>
        <taxon>Fungi</taxon>
        <taxon>Dikarya</taxon>
        <taxon>Ascomycota</taxon>
        <taxon>Pezizomycotina</taxon>
        <taxon>Dothideomycetes</taxon>
        <taxon>Pleosporomycetidae</taxon>
        <taxon>Pleosporales</taxon>
        <taxon>Massarineae</taxon>
        <taxon>Periconiaceae</taxon>
        <taxon>Periconia</taxon>
    </lineage>
</organism>
<dbReference type="AlphaFoldDB" id="A0A2V1E184"/>
<reference evidence="1 2" key="1">
    <citation type="journal article" date="2018" name="Sci. Rep.">
        <title>Comparative genomics provides insights into the lifestyle and reveals functional heterogeneity of dark septate endophytic fungi.</title>
        <authorList>
            <person name="Knapp D.G."/>
            <person name="Nemeth J.B."/>
            <person name="Barry K."/>
            <person name="Hainaut M."/>
            <person name="Henrissat B."/>
            <person name="Johnson J."/>
            <person name="Kuo A."/>
            <person name="Lim J.H.P."/>
            <person name="Lipzen A."/>
            <person name="Nolan M."/>
            <person name="Ohm R.A."/>
            <person name="Tamas L."/>
            <person name="Grigoriev I.V."/>
            <person name="Spatafora J.W."/>
            <person name="Nagy L.G."/>
            <person name="Kovacs G.M."/>
        </authorList>
    </citation>
    <scope>NUCLEOTIDE SEQUENCE [LARGE SCALE GENOMIC DNA]</scope>
    <source>
        <strain evidence="1 2">DSE2036</strain>
    </source>
</reference>
<dbReference type="PANTHER" id="PTHR37538:SF1">
    <property type="entry name" value="BTB DOMAIN-CONTAINING PROTEIN"/>
    <property type="match status" value="1"/>
</dbReference>
<accession>A0A2V1E184</accession>
<dbReference type="Proteomes" id="UP000244855">
    <property type="component" value="Unassembled WGS sequence"/>
</dbReference>
<dbReference type="OrthoDB" id="3594103at2759"/>
<dbReference type="PANTHER" id="PTHR37538">
    <property type="entry name" value="BTB DOMAIN-CONTAINING PROTEIN"/>
    <property type="match status" value="1"/>
</dbReference>
<protein>
    <recommendedName>
        <fullName evidence="3">BTB domain-containing protein</fullName>
    </recommendedName>
</protein>
<dbReference type="EMBL" id="KZ805323">
    <property type="protein sequence ID" value="PVI04181.1"/>
    <property type="molecule type" value="Genomic_DNA"/>
</dbReference>
<evidence type="ECO:0000313" key="2">
    <source>
        <dbReference type="Proteomes" id="UP000244855"/>
    </source>
</evidence>
<gene>
    <name evidence="1" type="ORF">DM02DRAFT_651785</name>
</gene>
<dbReference type="STRING" id="97972.A0A2V1E184"/>
<evidence type="ECO:0000313" key="1">
    <source>
        <dbReference type="EMBL" id="PVI04181.1"/>
    </source>
</evidence>